<feature type="transmembrane region" description="Helical" evidence="6">
    <location>
        <begin position="398"/>
        <end position="425"/>
    </location>
</feature>
<feature type="active site" description="Charge relay system" evidence="5">
    <location>
        <position position="302"/>
    </location>
</feature>
<evidence type="ECO:0000313" key="10">
    <source>
        <dbReference type="Proteomes" id="UP000188235"/>
    </source>
</evidence>
<dbReference type="Pfam" id="PF00082">
    <property type="entry name" value="Peptidase_S8"/>
    <property type="match status" value="1"/>
</dbReference>
<dbReference type="AlphaFoldDB" id="A0A1Q2CWL4"/>
<dbReference type="InterPro" id="IPR023828">
    <property type="entry name" value="Peptidase_S8_Ser-AS"/>
</dbReference>
<name>A0A1Q2CWL4_9ACTN</name>
<dbReference type="Gene3D" id="3.40.50.200">
    <property type="entry name" value="Peptidase S8/S53 domain"/>
    <property type="match status" value="1"/>
</dbReference>
<keyword evidence="6" id="KW-0812">Transmembrane</keyword>
<keyword evidence="2 5" id="KW-0645">Protease</keyword>
<feature type="domain" description="Peptidase S8/S53" evidence="8">
    <location>
        <begin position="65"/>
        <end position="356"/>
    </location>
</feature>
<sequence>MASAAVAASFFAAQAAVPALADGSGPLQFMSDRCAAQAPTPREELRNAWQLQRLQMDSVWTMATGKGVKVAVIDTGSSTAGSPYLSGGGRVRGYNMIPDVRAEDGTITYDCAHGTAVTSIIGAGRTESGQAVHGATNFSGIAPDAEIVTYRALKNSTQPEGEPSEEEKENLTYTIDAIRHATDVEKVDVINLSQATFNDAKLGQLQEAVLDAIAKGIVVVAAAGNQGQADSETASAFPAAIEGVIAVGMSNQQDSGDEMTHVGRYISIGAPGRNLVALAPSQPTQTPTADNQAFALEASGTSYAAPIVSGVVALMIEHNNNMGNPEDLTPARVRDILVRTADPSGVRPPDPFIGYGIVNPLKALTGTMGASPTPMAVETESTGKIRVAPDEGTPLSSMVGLGVAIGAVILVALGVVAAIAIPAAVRRRATD</sequence>
<keyword evidence="6" id="KW-1133">Transmembrane helix</keyword>
<evidence type="ECO:0000256" key="3">
    <source>
        <dbReference type="ARBA" id="ARBA00022801"/>
    </source>
</evidence>
<feature type="active site" description="Charge relay system" evidence="5">
    <location>
        <position position="113"/>
    </location>
</feature>
<accession>A0A1Q2CWL4</accession>
<feature type="chain" id="PRO_5012795002" description="Peptidase S8/S53 domain-containing protein" evidence="7">
    <location>
        <begin position="22"/>
        <end position="431"/>
    </location>
</feature>
<evidence type="ECO:0000256" key="1">
    <source>
        <dbReference type="ARBA" id="ARBA00011073"/>
    </source>
</evidence>
<dbReference type="SUPFAM" id="SSF52743">
    <property type="entry name" value="Subtilisin-like"/>
    <property type="match status" value="1"/>
</dbReference>
<dbReference type="PRINTS" id="PR00723">
    <property type="entry name" value="SUBTILISIN"/>
</dbReference>
<dbReference type="InterPro" id="IPR050131">
    <property type="entry name" value="Peptidase_S8_subtilisin-like"/>
</dbReference>
<evidence type="ECO:0000256" key="6">
    <source>
        <dbReference type="SAM" id="Phobius"/>
    </source>
</evidence>
<keyword evidence="6" id="KW-0472">Membrane</keyword>
<dbReference type="PROSITE" id="PS00138">
    <property type="entry name" value="SUBTILASE_SER"/>
    <property type="match status" value="1"/>
</dbReference>
<keyword evidence="7" id="KW-0732">Signal</keyword>
<proteinExistence type="inferred from homology"/>
<organism evidence="9 10">
    <name type="scientific">Tessaracoccus flavescens</name>
    <dbReference type="NCBI Taxonomy" id="399497"/>
    <lineage>
        <taxon>Bacteria</taxon>
        <taxon>Bacillati</taxon>
        <taxon>Actinomycetota</taxon>
        <taxon>Actinomycetes</taxon>
        <taxon>Propionibacteriales</taxon>
        <taxon>Propionibacteriaceae</taxon>
        <taxon>Tessaracoccus</taxon>
    </lineage>
</organism>
<dbReference type="InterPro" id="IPR015500">
    <property type="entry name" value="Peptidase_S8_subtilisin-rel"/>
</dbReference>
<dbReference type="EMBL" id="CP019607">
    <property type="protein sequence ID" value="AQP50513.1"/>
    <property type="molecule type" value="Genomic_DNA"/>
</dbReference>
<keyword evidence="10" id="KW-1185">Reference proteome</keyword>
<dbReference type="InterPro" id="IPR036852">
    <property type="entry name" value="Peptidase_S8/S53_dom_sf"/>
</dbReference>
<dbReference type="InterPro" id="IPR000209">
    <property type="entry name" value="Peptidase_S8/S53_dom"/>
</dbReference>
<dbReference type="InterPro" id="IPR022398">
    <property type="entry name" value="Peptidase_S8_His-AS"/>
</dbReference>
<evidence type="ECO:0000256" key="2">
    <source>
        <dbReference type="ARBA" id="ARBA00022670"/>
    </source>
</evidence>
<dbReference type="PROSITE" id="PS51892">
    <property type="entry name" value="SUBTILASE"/>
    <property type="match status" value="1"/>
</dbReference>
<dbReference type="PANTHER" id="PTHR43806:SF11">
    <property type="entry name" value="CEREVISIN-RELATED"/>
    <property type="match status" value="1"/>
</dbReference>
<dbReference type="GO" id="GO:0006508">
    <property type="term" value="P:proteolysis"/>
    <property type="evidence" value="ECO:0007669"/>
    <property type="project" value="UniProtKB-KW"/>
</dbReference>
<dbReference type="GO" id="GO:0004252">
    <property type="term" value="F:serine-type endopeptidase activity"/>
    <property type="evidence" value="ECO:0007669"/>
    <property type="project" value="UniProtKB-UniRule"/>
</dbReference>
<protein>
    <recommendedName>
        <fullName evidence="8">Peptidase S8/S53 domain-containing protein</fullName>
    </recommendedName>
</protein>
<dbReference type="PANTHER" id="PTHR43806">
    <property type="entry name" value="PEPTIDASE S8"/>
    <property type="match status" value="1"/>
</dbReference>
<evidence type="ECO:0000256" key="5">
    <source>
        <dbReference type="PROSITE-ProRule" id="PRU01240"/>
    </source>
</evidence>
<evidence type="ECO:0000256" key="4">
    <source>
        <dbReference type="ARBA" id="ARBA00022825"/>
    </source>
</evidence>
<evidence type="ECO:0000256" key="7">
    <source>
        <dbReference type="SAM" id="SignalP"/>
    </source>
</evidence>
<dbReference type="KEGG" id="tfa:BW733_06385"/>
<keyword evidence="3 5" id="KW-0378">Hydrolase</keyword>
<dbReference type="STRING" id="399497.BW733_06385"/>
<evidence type="ECO:0000313" key="9">
    <source>
        <dbReference type="EMBL" id="AQP50513.1"/>
    </source>
</evidence>
<evidence type="ECO:0000259" key="8">
    <source>
        <dbReference type="Pfam" id="PF00082"/>
    </source>
</evidence>
<dbReference type="PROSITE" id="PS00137">
    <property type="entry name" value="SUBTILASE_HIS"/>
    <property type="match status" value="1"/>
</dbReference>
<comment type="similarity">
    <text evidence="1 5">Belongs to the peptidase S8 family.</text>
</comment>
<dbReference type="Proteomes" id="UP000188235">
    <property type="component" value="Chromosome"/>
</dbReference>
<gene>
    <name evidence="9" type="ORF">BW733_06385</name>
</gene>
<reference evidence="9 10" key="1">
    <citation type="journal article" date="2008" name="Int. J. Syst. Evol. Microbiol.">
        <title>Tessaracoccus flavescens sp. nov., isolated from marine sediment.</title>
        <authorList>
            <person name="Lee D.W."/>
            <person name="Lee S.D."/>
        </authorList>
    </citation>
    <scope>NUCLEOTIDE SEQUENCE [LARGE SCALE GENOMIC DNA]</scope>
    <source>
        <strain evidence="9 10">SST-39T</strain>
    </source>
</reference>
<feature type="active site" description="Charge relay system" evidence="5">
    <location>
        <position position="74"/>
    </location>
</feature>
<keyword evidence="4 5" id="KW-0720">Serine protease</keyword>
<feature type="signal peptide" evidence="7">
    <location>
        <begin position="1"/>
        <end position="21"/>
    </location>
</feature>